<organism evidence="2 3">
    <name type="scientific">Paenibacillus alginolyticus</name>
    <dbReference type="NCBI Taxonomy" id="59839"/>
    <lineage>
        <taxon>Bacteria</taxon>
        <taxon>Bacillati</taxon>
        <taxon>Bacillota</taxon>
        <taxon>Bacilli</taxon>
        <taxon>Bacillales</taxon>
        <taxon>Paenibacillaceae</taxon>
        <taxon>Paenibacillus</taxon>
    </lineage>
</organism>
<dbReference type="PANTHER" id="PTHR42739">
    <property type="entry name" value="MALATE SYNTHASE G"/>
    <property type="match status" value="1"/>
</dbReference>
<dbReference type="InterPro" id="IPR046363">
    <property type="entry name" value="MS_N_TIM-barrel_dom"/>
</dbReference>
<dbReference type="InterPro" id="IPR006253">
    <property type="entry name" value="Malate_synthG"/>
</dbReference>
<dbReference type="InterPro" id="IPR011076">
    <property type="entry name" value="Malate_synth_sf"/>
</dbReference>
<comment type="caution">
    <text evidence="2">The sequence shown here is derived from an EMBL/GenBank/DDBJ whole genome shotgun (WGS) entry which is preliminary data.</text>
</comment>
<evidence type="ECO:0000259" key="1">
    <source>
        <dbReference type="Pfam" id="PF20656"/>
    </source>
</evidence>
<gene>
    <name evidence="2" type="ORF">M5X19_35790</name>
</gene>
<reference evidence="2 3" key="1">
    <citation type="submission" date="2022-05" db="EMBL/GenBank/DDBJ databases">
        <title>Genome Sequencing of Bee-Associated Microbes.</title>
        <authorList>
            <person name="Dunlap C."/>
        </authorList>
    </citation>
    <scope>NUCLEOTIDE SEQUENCE [LARGE SCALE GENOMIC DNA]</scope>
    <source>
        <strain evidence="2 3">NRRL B-14421</strain>
    </source>
</reference>
<dbReference type="PANTHER" id="PTHR42739:SF1">
    <property type="entry name" value="MALATE SYNTHASE G"/>
    <property type="match status" value="1"/>
</dbReference>
<sequence length="61" mass="6881">MEPYVKVGDLQVSPVLFKFINSEALPGSGLNTERFWSDFETLVNDLAPKNKALLAKRDELQ</sequence>
<name>A0ABT4GPM7_9BACL</name>
<dbReference type="SUPFAM" id="SSF51645">
    <property type="entry name" value="Malate synthase G"/>
    <property type="match status" value="1"/>
</dbReference>
<keyword evidence="3" id="KW-1185">Reference proteome</keyword>
<dbReference type="RefSeq" id="WP_268618649.1">
    <property type="nucleotide sequence ID" value="NZ_JAMDMX010000210.1"/>
</dbReference>
<dbReference type="Gene3D" id="3.20.20.360">
    <property type="entry name" value="Malate synthase, domain 3"/>
    <property type="match status" value="1"/>
</dbReference>
<evidence type="ECO:0000313" key="2">
    <source>
        <dbReference type="EMBL" id="MCY9698164.1"/>
    </source>
</evidence>
<dbReference type="Pfam" id="PF20656">
    <property type="entry name" value="MS_N"/>
    <property type="match status" value="1"/>
</dbReference>
<feature type="non-terminal residue" evidence="2">
    <location>
        <position position="61"/>
    </location>
</feature>
<dbReference type="Proteomes" id="UP001527099">
    <property type="component" value="Unassembled WGS sequence"/>
</dbReference>
<evidence type="ECO:0000313" key="3">
    <source>
        <dbReference type="Proteomes" id="UP001527099"/>
    </source>
</evidence>
<dbReference type="EMBL" id="JAMDMX010000210">
    <property type="protein sequence ID" value="MCY9698164.1"/>
    <property type="molecule type" value="Genomic_DNA"/>
</dbReference>
<accession>A0ABT4GPM7</accession>
<protein>
    <recommendedName>
        <fullName evidence="1">Malate synthase N-terminal domain-containing protein</fullName>
    </recommendedName>
</protein>
<feature type="domain" description="Malate synthase N-terminal" evidence="1">
    <location>
        <begin position="17"/>
        <end position="61"/>
    </location>
</feature>
<proteinExistence type="predicted"/>
<dbReference type="InterPro" id="IPR048356">
    <property type="entry name" value="MS_N"/>
</dbReference>